<evidence type="ECO:0000256" key="2">
    <source>
        <dbReference type="ARBA" id="ARBA00022898"/>
    </source>
</evidence>
<feature type="modified residue" description="N6-(pyridoxal phosphate)lysine" evidence="3">
    <location>
        <position position="231"/>
    </location>
</feature>
<protein>
    <recommendedName>
        <fullName evidence="3">O-succinylhomoserine sulfhydrylase</fullName>
        <shortName evidence="3">OSH sulfhydrylase</shortName>
        <shortName evidence="3">OSHS sulfhydrylase</shortName>
        <ecNumber evidence="3">2.5.1.-</ecNumber>
    </recommendedName>
</protein>
<dbReference type="InterPro" id="IPR015421">
    <property type="entry name" value="PyrdxlP-dep_Trfase_major"/>
</dbReference>
<dbReference type="CDD" id="cd00614">
    <property type="entry name" value="CGS_like"/>
    <property type="match status" value="1"/>
</dbReference>
<dbReference type="SUPFAM" id="SSF53383">
    <property type="entry name" value="PLP-dependent transferases"/>
    <property type="match status" value="1"/>
</dbReference>
<comment type="catalytic activity">
    <reaction evidence="3">
        <text>O-succinyl-L-homoserine + hydrogen sulfide = L-homocysteine + succinate</text>
        <dbReference type="Rhea" id="RHEA:27826"/>
        <dbReference type="ChEBI" id="CHEBI:29919"/>
        <dbReference type="ChEBI" id="CHEBI:30031"/>
        <dbReference type="ChEBI" id="CHEBI:57661"/>
        <dbReference type="ChEBI" id="CHEBI:58199"/>
    </reaction>
</comment>
<dbReference type="Gene3D" id="3.40.640.10">
    <property type="entry name" value="Type I PLP-dependent aspartate aminotransferase-like (Major domain)"/>
    <property type="match status" value="1"/>
</dbReference>
<name>A0ABN2J764_9MICO</name>
<dbReference type="InterPro" id="IPR000277">
    <property type="entry name" value="Cys/Met-Metab_PyrdxlP-dep_enz"/>
</dbReference>
<keyword evidence="7" id="KW-1185">Reference proteome</keyword>
<evidence type="ECO:0000256" key="5">
    <source>
        <dbReference type="SAM" id="MobiDB-lite"/>
    </source>
</evidence>
<keyword evidence="2 3" id="KW-0663">Pyridoxal phosphate</keyword>
<evidence type="ECO:0000313" key="6">
    <source>
        <dbReference type="EMBL" id="GAA1719066.1"/>
    </source>
</evidence>
<evidence type="ECO:0000256" key="4">
    <source>
        <dbReference type="RuleBase" id="RU362118"/>
    </source>
</evidence>
<dbReference type="NCBIfam" id="NF005870">
    <property type="entry name" value="PRK07810.1"/>
    <property type="match status" value="1"/>
</dbReference>
<comment type="similarity">
    <text evidence="3">Belongs to the trans-sulfuration enzymes family. MetZ subfamily.</text>
</comment>
<evidence type="ECO:0000256" key="3">
    <source>
        <dbReference type="HAMAP-Rule" id="MF_02056"/>
    </source>
</evidence>
<dbReference type="RefSeq" id="WP_344246939.1">
    <property type="nucleotide sequence ID" value="NZ_BAAAPM010000003.1"/>
</dbReference>
<comment type="caution">
    <text evidence="6">The sequence shown here is derived from an EMBL/GenBank/DDBJ whole genome shotgun (WGS) entry which is preliminary data.</text>
</comment>
<comment type="subunit">
    <text evidence="3">Homotetramer.</text>
</comment>
<dbReference type="Gene3D" id="3.90.1150.10">
    <property type="entry name" value="Aspartate Aminotransferase, domain 1"/>
    <property type="match status" value="1"/>
</dbReference>
<dbReference type="InterPro" id="IPR015422">
    <property type="entry name" value="PyrdxlP-dep_Trfase_small"/>
</dbReference>
<dbReference type="EMBL" id="BAAAPM010000003">
    <property type="protein sequence ID" value="GAA1719066.1"/>
    <property type="molecule type" value="Genomic_DNA"/>
</dbReference>
<dbReference type="Proteomes" id="UP001501138">
    <property type="component" value="Unassembled WGS sequence"/>
</dbReference>
<organism evidence="6 7">
    <name type="scientific">Isoptericola hypogeus</name>
    <dbReference type="NCBI Taxonomy" id="300179"/>
    <lineage>
        <taxon>Bacteria</taxon>
        <taxon>Bacillati</taxon>
        <taxon>Actinomycetota</taxon>
        <taxon>Actinomycetes</taxon>
        <taxon>Micrococcales</taxon>
        <taxon>Promicromonosporaceae</taxon>
        <taxon>Isoptericola</taxon>
    </lineage>
</organism>
<dbReference type="InterPro" id="IPR006234">
    <property type="entry name" value="O-succ-hSer_sulfhydrylase"/>
</dbReference>
<proteinExistence type="inferred from homology"/>
<dbReference type="InterPro" id="IPR015424">
    <property type="entry name" value="PyrdxlP-dep_Trfase"/>
</dbReference>
<dbReference type="EC" id="2.5.1.-" evidence="3"/>
<dbReference type="Pfam" id="PF01053">
    <property type="entry name" value="Cys_Met_Meta_PP"/>
    <property type="match status" value="1"/>
</dbReference>
<dbReference type="PIRSF" id="PIRSF001434">
    <property type="entry name" value="CGS"/>
    <property type="match status" value="1"/>
</dbReference>
<gene>
    <name evidence="3" type="primary">metZ</name>
    <name evidence="6" type="ORF">GCM10009809_13630</name>
</gene>
<keyword evidence="3" id="KW-0486">Methionine biosynthesis</keyword>
<sequence length="423" mass="44823">MSAPHIPTGPAADDVLHGGSGRGPLPASARPATLAVRGGHRRTEFQETSEALFLTQGYTYDTAADAEAAFSGDLSRFVYSRYGNPTVHTFEERLRLIEGAEACYATASGMSAVFTTLAALVSSGSRIVSARALFGSTNVIYDEILAKWGVQVDYVDGHVTSQWEEALATPADVVFFESPSNPMQDLVDVRRVAELGHAAGAVVVVDNVFATPVLQKPLELGADVVVYSATKHIDGQGRVLGGAILGSREFLTGPVQTFIRNTGPSLSAFNAWVLLKGLETLDVRVRAQNAAALQVATALEGLDGIAGVLYPFLPSHPQHELAKSQQSGGGTVVTFDLAVPEGTDPEAAKKRTFAFLDALQIVDISNNLGDAKSIITHPATTTHRKLGPEGRAKVGIAETTVRLSIGLEDPRDIIEDVEQALRV</sequence>
<reference evidence="6 7" key="1">
    <citation type="journal article" date="2019" name="Int. J. Syst. Evol. Microbiol.">
        <title>The Global Catalogue of Microorganisms (GCM) 10K type strain sequencing project: providing services to taxonomists for standard genome sequencing and annotation.</title>
        <authorList>
            <consortium name="The Broad Institute Genomics Platform"/>
            <consortium name="The Broad Institute Genome Sequencing Center for Infectious Disease"/>
            <person name="Wu L."/>
            <person name="Ma J."/>
        </authorList>
    </citation>
    <scope>NUCLEOTIDE SEQUENCE [LARGE SCALE GENOMIC DNA]</scope>
    <source>
        <strain evidence="6 7">JCM 15589</strain>
    </source>
</reference>
<dbReference type="NCBIfam" id="TIGR01325">
    <property type="entry name" value="O_suc_HS_sulf"/>
    <property type="match status" value="1"/>
</dbReference>
<feature type="region of interest" description="Disordered" evidence="5">
    <location>
        <begin position="1"/>
        <end position="30"/>
    </location>
</feature>
<keyword evidence="3" id="KW-0028">Amino-acid biosynthesis</keyword>
<accession>A0ABN2J764</accession>
<evidence type="ECO:0000256" key="1">
    <source>
        <dbReference type="ARBA" id="ARBA00001933"/>
    </source>
</evidence>
<comment type="function">
    <text evidence="3">Catalyzes the formation of L-homocysteine from O-succinyl-L-homoserine (OSHS) and hydrogen sulfide.</text>
</comment>
<keyword evidence="3" id="KW-0808">Transferase</keyword>
<evidence type="ECO:0000313" key="7">
    <source>
        <dbReference type="Proteomes" id="UP001501138"/>
    </source>
</evidence>
<comment type="cofactor">
    <cofactor evidence="1 3 4">
        <name>pyridoxal 5'-phosphate</name>
        <dbReference type="ChEBI" id="CHEBI:597326"/>
    </cofactor>
</comment>
<comment type="pathway">
    <text evidence="3">Amino-acid biosynthesis; L-methionine biosynthesis via de novo pathway; L-homocysteine from O-succinyl-L-homoserine: step 1/1.</text>
</comment>
<dbReference type="HAMAP" id="MF_02056">
    <property type="entry name" value="MetZ"/>
    <property type="match status" value="1"/>
</dbReference>
<dbReference type="PANTHER" id="PTHR11808">
    <property type="entry name" value="TRANS-SULFURATION ENZYME FAMILY MEMBER"/>
    <property type="match status" value="1"/>
</dbReference>
<dbReference type="PANTHER" id="PTHR11808:SF80">
    <property type="entry name" value="CYSTATHIONINE GAMMA-LYASE"/>
    <property type="match status" value="1"/>
</dbReference>